<keyword evidence="1" id="KW-1133">Transmembrane helix</keyword>
<proteinExistence type="predicted"/>
<evidence type="ECO:0000313" key="2">
    <source>
        <dbReference type="EMBL" id="KAL0272017.1"/>
    </source>
</evidence>
<keyword evidence="1" id="KW-0472">Membrane</keyword>
<keyword evidence="1" id="KW-0812">Transmembrane</keyword>
<organism evidence="2">
    <name type="scientific">Menopon gallinae</name>
    <name type="common">poultry shaft louse</name>
    <dbReference type="NCBI Taxonomy" id="328185"/>
    <lineage>
        <taxon>Eukaryota</taxon>
        <taxon>Metazoa</taxon>
        <taxon>Ecdysozoa</taxon>
        <taxon>Arthropoda</taxon>
        <taxon>Hexapoda</taxon>
        <taxon>Insecta</taxon>
        <taxon>Pterygota</taxon>
        <taxon>Neoptera</taxon>
        <taxon>Paraneoptera</taxon>
        <taxon>Psocodea</taxon>
        <taxon>Troctomorpha</taxon>
        <taxon>Phthiraptera</taxon>
        <taxon>Amblycera</taxon>
        <taxon>Menoponidae</taxon>
        <taxon>Menopon</taxon>
    </lineage>
</organism>
<reference evidence="2" key="1">
    <citation type="journal article" date="2024" name="Gigascience">
        <title>Chromosome-level genome of the poultry shaft louse Menopon gallinae provides insight into the host-switching and adaptive evolution of parasitic lice.</title>
        <authorList>
            <person name="Xu Y."/>
            <person name="Ma L."/>
            <person name="Liu S."/>
            <person name="Liang Y."/>
            <person name="Liu Q."/>
            <person name="He Z."/>
            <person name="Tian L."/>
            <person name="Duan Y."/>
            <person name="Cai W."/>
            <person name="Li H."/>
            <person name="Song F."/>
        </authorList>
    </citation>
    <scope>NUCLEOTIDE SEQUENCE</scope>
    <source>
        <strain evidence="2">Cailab_2023a</strain>
    </source>
</reference>
<sequence>MLRHQGLNSFGSQEKSDSSNYGEFFVNVRALQCGDGLLTIVPSIIYLIGIALVVHHIITMNIRPHLYRRVGRELLLQVPWQEILILMLIYQSIRIWLSTLMILTTVFNFYQKQLAVVYPMGINFNDGASLKLTSISSLSKCCCDSVKIPFIIVYILTGLTPLKKFFDVTDLKSLHPLVLLFLVPQFMKICTCTALSFLPLLALLKLKERRPLPQFMLWMGPIRRDRSELGASGYYLERPFSDVAMNASEFNLKKSNSCTDMASVKSVKPKRLRARKSVSV</sequence>
<evidence type="ECO:0000256" key="1">
    <source>
        <dbReference type="SAM" id="Phobius"/>
    </source>
</evidence>
<feature type="transmembrane region" description="Helical" evidence="1">
    <location>
        <begin position="177"/>
        <end position="204"/>
    </location>
</feature>
<feature type="transmembrane region" description="Helical" evidence="1">
    <location>
        <begin position="83"/>
        <end position="110"/>
    </location>
</feature>
<name>A0AAW2HRB1_9NEOP</name>
<comment type="caution">
    <text evidence="2">The sequence shown here is derived from an EMBL/GenBank/DDBJ whole genome shotgun (WGS) entry which is preliminary data.</text>
</comment>
<protein>
    <submittedName>
        <fullName evidence="2">Uncharacterized protein</fullName>
    </submittedName>
</protein>
<dbReference type="AlphaFoldDB" id="A0AAW2HRB1"/>
<dbReference type="EMBL" id="JARGDH010000003">
    <property type="protein sequence ID" value="KAL0272017.1"/>
    <property type="molecule type" value="Genomic_DNA"/>
</dbReference>
<accession>A0AAW2HRB1</accession>
<gene>
    <name evidence="2" type="ORF">PYX00_005155</name>
</gene>
<feature type="transmembrane region" description="Helical" evidence="1">
    <location>
        <begin position="44"/>
        <end position="62"/>
    </location>
</feature>